<keyword evidence="2" id="KW-1185">Reference proteome</keyword>
<organism evidence="1 2">
    <name type="scientific">Hymenobacter telluris</name>
    <dbReference type="NCBI Taxonomy" id="2816474"/>
    <lineage>
        <taxon>Bacteria</taxon>
        <taxon>Pseudomonadati</taxon>
        <taxon>Bacteroidota</taxon>
        <taxon>Cytophagia</taxon>
        <taxon>Cytophagales</taxon>
        <taxon>Hymenobacteraceae</taxon>
        <taxon>Hymenobacter</taxon>
    </lineage>
</organism>
<dbReference type="EMBL" id="JAFLQZ010000005">
    <property type="protein sequence ID" value="MBO0358297.1"/>
    <property type="molecule type" value="Genomic_DNA"/>
</dbReference>
<evidence type="ECO:0000313" key="2">
    <source>
        <dbReference type="Proteomes" id="UP000664144"/>
    </source>
</evidence>
<comment type="caution">
    <text evidence="1">The sequence shown here is derived from an EMBL/GenBank/DDBJ whole genome shotgun (WGS) entry which is preliminary data.</text>
</comment>
<evidence type="ECO:0000313" key="1">
    <source>
        <dbReference type="EMBL" id="MBO0358297.1"/>
    </source>
</evidence>
<dbReference type="Proteomes" id="UP000664144">
    <property type="component" value="Unassembled WGS sequence"/>
</dbReference>
<proteinExistence type="predicted"/>
<sequence>MPQNYQLLQVPAISSLFKRIVYILHLLCILFGSQQVRGQTRPDTSRSVSASVAVLEKRYAQAFAAHPQLYNGPEYVDYAKRYHARIGHQYFLTDKQQPGSVYYNNHYFSDLLLSYDVVLDQLVIQHVTSPLLLRFIDKDVRSFTIDQHRFLRIETDSTASTAFRTGYYEVLVDSAVQLLAKRAKRRQEKLNQRYVDIEFSSIDRLFLRKNSTYYPVKSKGSLTRLFADHSKEVQKYIQDNKLRFRKASREADIVQLTRYYAGLRPQ</sequence>
<reference evidence="1" key="1">
    <citation type="submission" date="2021-03" db="EMBL/GenBank/DDBJ databases">
        <authorList>
            <person name="Kim M.K."/>
        </authorList>
    </citation>
    <scope>NUCLEOTIDE SEQUENCE</scope>
    <source>
        <strain evidence="1">BT186</strain>
    </source>
</reference>
<gene>
    <name evidence="1" type="ORF">J0X19_10110</name>
</gene>
<protein>
    <submittedName>
        <fullName evidence="1">Uncharacterized protein</fullName>
    </submittedName>
</protein>
<dbReference type="RefSeq" id="WP_206984235.1">
    <property type="nucleotide sequence ID" value="NZ_JAFLQZ010000005.1"/>
</dbReference>
<accession>A0A939EXA4</accession>
<name>A0A939EXA4_9BACT</name>
<dbReference type="AlphaFoldDB" id="A0A939EXA4"/>